<feature type="chain" id="PRO_5014596995" evidence="5">
    <location>
        <begin position="21"/>
        <end position="648"/>
    </location>
</feature>
<accession>A0A2K8Z1E4</accession>
<evidence type="ECO:0000256" key="4">
    <source>
        <dbReference type="SAM" id="Coils"/>
    </source>
</evidence>
<dbReference type="PROSITE" id="PS50082">
    <property type="entry name" value="WD_REPEATS_2"/>
    <property type="match status" value="6"/>
</dbReference>
<dbReference type="AlphaFoldDB" id="A0A2K8Z1E4"/>
<feature type="coiled-coil region" evidence="4">
    <location>
        <begin position="78"/>
        <end position="105"/>
    </location>
</feature>
<keyword evidence="1 3" id="KW-0853">WD repeat</keyword>
<feature type="repeat" description="WD" evidence="3">
    <location>
        <begin position="221"/>
        <end position="254"/>
    </location>
</feature>
<reference evidence="6 7" key="1">
    <citation type="submission" date="2017-11" db="EMBL/GenBank/DDBJ databases">
        <title>Taxonomic description and genome sequences of Spirosoma HA7 sp. nov., isolated from pollen microhabitat of Corylus avellana.</title>
        <authorList>
            <person name="Ambika Manirajan B."/>
            <person name="Suarez C."/>
            <person name="Ratering S."/>
            <person name="Geissler-Plaum R."/>
            <person name="Cardinale M."/>
            <person name="Sylvia S."/>
        </authorList>
    </citation>
    <scope>NUCLEOTIDE SEQUENCE [LARGE SCALE GENOMIC DNA]</scope>
    <source>
        <strain evidence="6 7">HA7</strain>
    </source>
</reference>
<dbReference type="EMBL" id="CP025096">
    <property type="protein sequence ID" value="AUD03671.1"/>
    <property type="molecule type" value="Genomic_DNA"/>
</dbReference>
<dbReference type="InterPro" id="IPR001680">
    <property type="entry name" value="WD40_rpt"/>
</dbReference>
<dbReference type="PANTHER" id="PTHR44090:SF1">
    <property type="entry name" value="SUPERKILLER COMPLEX PROTEIN 8"/>
    <property type="match status" value="1"/>
</dbReference>
<gene>
    <name evidence="6" type="ORF">CWM47_18665</name>
</gene>
<dbReference type="PANTHER" id="PTHR44090">
    <property type="entry name" value="WD REPEAT-CONTAINING PROTEIN 61"/>
    <property type="match status" value="1"/>
</dbReference>
<evidence type="ECO:0000313" key="7">
    <source>
        <dbReference type="Proteomes" id="UP000232883"/>
    </source>
</evidence>
<dbReference type="OrthoDB" id="1492850at2"/>
<sequence>MKASILLLLFLPVHCFSVQAQQKASDKPPCVLLTRLLKQAENFEAAKNFKGALNKLNSARIAARNCDDESSTLVDNRIDSVYQKIIDLKTKAEQASAEANLERKKALNASKAAIISKRQAEYERNEAQRAVVAAKVANEEALRAAQRAVLAAQRADNLARITEASRLRTLALQVKDDEPTLALQLIKRACDTSYFQYSYATETLHSIVSTTHPASFYLKKFEKRSDDVSSVVLSKNGQFLVIGQYSDSLTIWDLTKTPDQGVDQPTAIAAGQKGAVLSLATSADGSVIASGDTRGSIHIRSSTLETQLILAGHEGAVLSVAIAEDKSHAVSSGEDKTVCVWDLTTGTLEKKLSLQNGNTLLQYGDVIQVCFSPDGNCIGTAGNDEVVRVWDWHSGNVLATLEGHLGAVRCVAFSPDGKYIISGGDDKMVKVWDWAKGLLIHSLSGHQGAVNSVAFASDTADYVLSASQDNTVRVWDLRNSRMCRELRGHNKSVFAAGFYDNSRYIYSGSYDRTVKLWDWKQDHMVKPNFLAVQSRKNATTITSDEPKRQRDEGSPVAFSISDTTRFSQYVITQGSEKTIWLWNAAPAAKPAYILYDVDNESGSFTEDIPIINSRLLYQALYQKLIKQNGKLIPGMTTEDRSRFLTTSQ</sequence>
<dbReference type="PROSITE" id="PS50294">
    <property type="entry name" value="WD_REPEATS_REGION"/>
    <property type="match status" value="4"/>
</dbReference>
<dbReference type="InterPro" id="IPR019775">
    <property type="entry name" value="WD40_repeat_CS"/>
</dbReference>
<dbReference type="SUPFAM" id="SSF50998">
    <property type="entry name" value="Quinoprotein alcohol dehydrogenase-like"/>
    <property type="match status" value="1"/>
</dbReference>
<dbReference type="InterPro" id="IPR020472">
    <property type="entry name" value="WD40_PAC1"/>
</dbReference>
<evidence type="ECO:0000256" key="2">
    <source>
        <dbReference type="ARBA" id="ARBA00022737"/>
    </source>
</evidence>
<dbReference type="SMART" id="SM00320">
    <property type="entry name" value="WD40"/>
    <property type="match status" value="7"/>
</dbReference>
<dbReference type="InterPro" id="IPR051510">
    <property type="entry name" value="SKI8"/>
</dbReference>
<dbReference type="GO" id="GO:0032991">
    <property type="term" value="C:protein-containing complex"/>
    <property type="evidence" value="ECO:0007669"/>
    <property type="project" value="UniProtKB-ARBA"/>
</dbReference>
<organism evidence="6 7">
    <name type="scientific">Spirosoma pollinicola</name>
    <dbReference type="NCBI Taxonomy" id="2057025"/>
    <lineage>
        <taxon>Bacteria</taxon>
        <taxon>Pseudomonadati</taxon>
        <taxon>Bacteroidota</taxon>
        <taxon>Cytophagia</taxon>
        <taxon>Cytophagales</taxon>
        <taxon>Cytophagaceae</taxon>
        <taxon>Spirosoma</taxon>
    </lineage>
</organism>
<dbReference type="PROSITE" id="PS00678">
    <property type="entry name" value="WD_REPEATS_1"/>
    <property type="match status" value="2"/>
</dbReference>
<evidence type="ECO:0000256" key="3">
    <source>
        <dbReference type="PROSITE-ProRule" id="PRU00221"/>
    </source>
</evidence>
<dbReference type="PRINTS" id="PR00320">
    <property type="entry name" value="GPROTEINBRPT"/>
</dbReference>
<dbReference type="Gene3D" id="2.130.10.10">
    <property type="entry name" value="YVTN repeat-like/Quinoprotein amine dehydrogenase"/>
    <property type="match status" value="2"/>
</dbReference>
<evidence type="ECO:0000256" key="1">
    <source>
        <dbReference type="ARBA" id="ARBA00022574"/>
    </source>
</evidence>
<proteinExistence type="predicted"/>
<feature type="repeat" description="WD" evidence="3">
    <location>
        <begin position="310"/>
        <end position="351"/>
    </location>
</feature>
<feature type="signal peptide" evidence="5">
    <location>
        <begin position="1"/>
        <end position="20"/>
    </location>
</feature>
<dbReference type="InterPro" id="IPR015943">
    <property type="entry name" value="WD40/YVTN_repeat-like_dom_sf"/>
</dbReference>
<name>A0A2K8Z1E4_9BACT</name>
<dbReference type="KEGG" id="spir:CWM47_18665"/>
<evidence type="ECO:0000256" key="5">
    <source>
        <dbReference type="SAM" id="SignalP"/>
    </source>
</evidence>
<keyword evidence="2" id="KW-0677">Repeat</keyword>
<keyword evidence="5" id="KW-0732">Signal</keyword>
<keyword evidence="4" id="KW-0175">Coiled coil</keyword>
<dbReference type="Proteomes" id="UP000232883">
    <property type="component" value="Chromosome"/>
</dbReference>
<feature type="repeat" description="WD" evidence="3">
    <location>
        <begin position="401"/>
        <end position="442"/>
    </location>
</feature>
<feature type="repeat" description="WD" evidence="3">
    <location>
        <begin position="366"/>
        <end position="400"/>
    </location>
</feature>
<keyword evidence="7" id="KW-1185">Reference proteome</keyword>
<dbReference type="Pfam" id="PF00400">
    <property type="entry name" value="WD40"/>
    <property type="match status" value="6"/>
</dbReference>
<dbReference type="InterPro" id="IPR011047">
    <property type="entry name" value="Quinoprotein_ADH-like_sf"/>
</dbReference>
<protein>
    <submittedName>
        <fullName evidence="6">Uncharacterized protein</fullName>
    </submittedName>
</protein>
<feature type="repeat" description="WD" evidence="3">
    <location>
        <begin position="443"/>
        <end position="485"/>
    </location>
</feature>
<dbReference type="CDD" id="cd00200">
    <property type="entry name" value="WD40"/>
    <property type="match status" value="1"/>
</dbReference>
<feature type="repeat" description="WD" evidence="3">
    <location>
        <begin position="486"/>
        <end position="527"/>
    </location>
</feature>
<evidence type="ECO:0000313" key="6">
    <source>
        <dbReference type="EMBL" id="AUD03671.1"/>
    </source>
</evidence>